<dbReference type="EMBL" id="CP010836">
    <property type="protein sequence ID" value="AJP71890.1"/>
    <property type="molecule type" value="Genomic_DNA"/>
</dbReference>
<dbReference type="Proteomes" id="UP000032300">
    <property type="component" value="Chromosome"/>
</dbReference>
<gene>
    <name evidence="1" type="ORF">TS85_08965</name>
</gene>
<dbReference type="AlphaFoldDB" id="A0A7U4J7W1"/>
<dbReference type="KEGG" id="sphi:TS85_08965"/>
<sequence length="100" mass="10683">MAEITLTIAGRSYSIAAREGDEPHLRHLEAMIARHAEAAHRASGGLNAERTLVYLLLILADMLDESERNPPAGVSPVLLDRIADRLEAVAAALEEDAASA</sequence>
<evidence type="ECO:0008006" key="3">
    <source>
        <dbReference type="Google" id="ProtNLM"/>
    </source>
</evidence>
<protein>
    <recommendedName>
        <fullName evidence="3">Cell division protein ZapA</fullName>
    </recommendedName>
</protein>
<evidence type="ECO:0000313" key="1">
    <source>
        <dbReference type="EMBL" id="AJP71890.1"/>
    </source>
</evidence>
<dbReference type="RefSeq" id="WP_044331720.1">
    <property type="nucleotide sequence ID" value="NZ_CP010836.1"/>
</dbReference>
<accession>A0A7U4J7W1</accession>
<dbReference type="InterPro" id="IPR036192">
    <property type="entry name" value="Cell_div_ZapA-like_sf"/>
</dbReference>
<reference evidence="1 2" key="2">
    <citation type="submission" date="2015-02" db="EMBL/GenBank/DDBJ databases">
        <title>The complete genome of Sphingomonas hengshuiensis sp. WHSC-8 isolated from soil of Hengshui Lake.</title>
        <authorList>
            <person name="Wei S."/>
            <person name="Guo J."/>
            <person name="Su C."/>
            <person name="Wu R."/>
            <person name="Zhang Z."/>
            <person name="Liang K."/>
            <person name="Li H."/>
            <person name="Wang T."/>
            <person name="Liu H."/>
            <person name="Zhang C."/>
            <person name="Li Z."/>
            <person name="Wang Q."/>
            <person name="Meng J."/>
        </authorList>
    </citation>
    <scope>NUCLEOTIDE SEQUENCE [LARGE SCALE GENOMIC DNA]</scope>
    <source>
        <strain evidence="1 2">WHSC-8</strain>
    </source>
</reference>
<name>A0A7U4J7W1_9SPHN</name>
<dbReference type="InterPro" id="IPR007838">
    <property type="entry name" value="Cell_div_ZapA-like"/>
</dbReference>
<dbReference type="OrthoDB" id="9797575at2"/>
<evidence type="ECO:0000313" key="2">
    <source>
        <dbReference type="Proteomes" id="UP000032300"/>
    </source>
</evidence>
<keyword evidence="2" id="KW-1185">Reference proteome</keyword>
<proteinExistence type="predicted"/>
<dbReference type="Pfam" id="PF05164">
    <property type="entry name" value="ZapA"/>
    <property type="match status" value="1"/>
</dbReference>
<dbReference type="SUPFAM" id="SSF102829">
    <property type="entry name" value="Cell division protein ZapA-like"/>
    <property type="match status" value="1"/>
</dbReference>
<organism evidence="1 2">
    <name type="scientific">Sphingomonas hengshuiensis</name>
    <dbReference type="NCBI Taxonomy" id="1609977"/>
    <lineage>
        <taxon>Bacteria</taxon>
        <taxon>Pseudomonadati</taxon>
        <taxon>Pseudomonadota</taxon>
        <taxon>Alphaproteobacteria</taxon>
        <taxon>Sphingomonadales</taxon>
        <taxon>Sphingomonadaceae</taxon>
        <taxon>Sphingomonas</taxon>
    </lineage>
</organism>
<reference evidence="1 2" key="1">
    <citation type="journal article" date="2015" name="Int. J. Syst. Evol. Microbiol.">
        <title>Sphingomonas hengshuiensis sp. nov., isolated from lake wetland.</title>
        <authorList>
            <person name="Wei S."/>
            <person name="Wang T."/>
            <person name="Liu H."/>
            <person name="Zhang C."/>
            <person name="Guo J."/>
            <person name="Wang Q."/>
            <person name="Liang K."/>
            <person name="Zhang Z."/>
        </authorList>
    </citation>
    <scope>NUCLEOTIDE SEQUENCE [LARGE SCALE GENOMIC DNA]</scope>
    <source>
        <strain evidence="1 2">WHSC-8</strain>
    </source>
</reference>